<comment type="caution">
    <text evidence="11">The sequence shown here is derived from an EMBL/GenBank/DDBJ whole genome shotgun (WGS) entry which is preliminary data.</text>
</comment>
<feature type="chain" id="PRO_5042700774" description="beta-galactosidase" evidence="9">
    <location>
        <begin position="20"/>
        <end position="985"/>
    </location>
</feature>
<comment type="catalytic activity">
    <reaction evidence="1">
        <text>Hydrolysis of terminal non-reducing beta-D-galactose residues in beta-D-galactosides.</text>
        <dbReference type="EC" id="3.2.1.23"/>
    </reaction>
</comment>
<organism evidence="11 13">
    <name type="scientific">Pyrenophora tritici-repentis</name>
    <dbReference type="NCBI Taxonomy" id="45151"/>
    <lineage>
        <taxon>Eukaryota</taxon>
        <taxon>Fungi</taxon>
        <taxon>Dikarya</taxon>
        <taxon>Ascomycota</taxon>
        <taxon>Pezizomycotina</taxon>
        <taxon>Dothideomycetes</taxon>
        <taxon>Pleosporomycetidae</taxon>
        <taxon>Pleosporales</taxon>
        <taxon>Pleosporineae</taxon>
        <taxon>Pleosporaceae</taxon>
        <taxon>Pyrenophora</taxon>
    </lineage>
</organism>
<dbReference type="GO" id="GO:0005975">
    <property type="term" value="P:carbohydrate metabolic process"/>
    <property type="evidence" value="ECO:0007669"/>
    <property type="project" value="InterPro"/>
</dbReference>
<comment type="similarity">
    <text evidence="2 8">Belongs to the glycosyl hydrolase 35 family.</text>
</comment>
<reference evidence="14" key="4">
    <citation type="journal article" date="2022" name="Microb. Genom.">
        <title>A global pangenome for the wheat fungal pathogen Pyrenophora tritici-repentis and prediction of effector protein structural homology.</title>
        <authorList>
            <person name="Moolhuijzen P.M."/>
            <person name="See P.T."/>
            <person name="Shi G."/>
            <person name="Powell H.R."/>
            <person name="Cockram J."/>
            <person name="Jorgensen L.N."/>
            <person name="Benslimane H."/>
            <person name="Strelkov S.E."/>
            <person name="Turner J."/>
            <person name="Liu Z."/>
            <person name="Moffat C.S."/>
        </authorList>
    </citation>
    <scope>NUCLEOTIDE SEQUENCE [LARGE SCALE GENOMIC DNA]</scope>
</reference>
<evidence type="ECO:0000256" key="1">
    <source>
        <dbReference type="ARBA" id="ARBA00001412"/>
    </source>
</evidence>
<dbReference type="InterPro" id="IPR008979">
    <property type="entry name" value="Galactose-bd-like_sf"/>
</dbReference>
<keyword evidence="14" id="KW-1185">Reference proteome</keyword>
<dbReference type="AlphaFoldDB" id="A0A2W1CVT4"/>
<dbReference type="Pfam" id="PF13363">
    <property type="entry name" value="BetaGal_dom3"/>
    <property type="match status" value="1"/>
</dbReference>
<evidence type="ECO:0000256" key="3">
    <source>
        <dbReference type="ARBA" id="ARBA00012756"/>
    </source>
</evidence>
<dbReference type="FunFam" id="3.20.20.80:FF:000040">
    <property type="entry name" value="Beta-galactosidase A"/>
    <property type="match status" value="1"/>
</dbReference>
<dbReference type="InterPro" id="IPR025972">
    <property type="entry name" value="BetaGal_dom3"/>
</dbReference>
<feature type="signal peptide" evidence="9">
    <location>
        <begin position="1"/>
        <end position="19"/>
    </location>
</feature>
<dbReference type="InterPro" id="IPR036833">
    <property type="entry name" value="BetaGal_dom3_sf"/>
</dbReference>
<dbReference type="Gene3D" id="2.102.20.10">
    <property type="entry name" value="Beta-galactosidase, domain 2"/>
    <property type="match status" value="1"/>
</dbReference>
<dbReference type="InterPro" id="IPR025300">
    <property type="entry name" value="BetaGal_jelly_roll_dom"/>
</dbReference>
<evidence type="ECO:0000313" key="13">
    <source>
        <dbReference type="Proteomes" id="UP000245464"/>
    </source>
</evidence>
<dbReference type="InterPro" id="IPR001944">
    <property type="entry name" value="Glycoside_Hdrlase_35"/>
</dbReference>
<evidence type="ECO:0000256" key="4">
    <source>
        <dbReference type="ARBA" id="ARBA00022729"/>
    </source>
</evidence>
<proteinExistence type="inferred from homology"/>
<evidence type="ECO:0000256" key="2">
    <source>
        <dbReference type="ARBA" id="ARBA00009809"/>
    </source>
</evidence>
<dbReference type="SUPFAM" id="SSF117100">
    <property type="entry name" value="Beta-galactosidase LacA, domain 3"/>
    <property type="match status" value="1"/>
</dbReference>
<keyword evidence="7" id="KW-0326">Glycosidase</keyword>
<sequence>MRLVHFVLAFISLFASVLGTGNGVQTDVEWDNGSLMVNGERVMVMSGEFHYARLPVPELWLDVFQKFKANGMNAVSIYFFWSYHSPFKGVYDFTTPAKDIQHLLDLAKEAGLYVIARPGPYCNAETNGGGFALWTSDGSGGKYRTSDETYRQAWSEWVAEVGEIIAKNQITNGGPVILAQVENELQETVYDPKNTLVVYMEQLKTAFKDAGIVVPLTHNEKGFRSKSWSTDYNNVGGAVNIYGLDSYPGGMSCTNLDTGFNLPRTYYQWFQDVSPTQPEYLPEFEGGWFQPWGGYFFDQCQAEQSPEFADVFYKGLIGQRASLLNLYMAYGGTNWGHLAAPVVYTSYDYAAPLRETREVRNKFRQYKLLALFTRVSKGLHNTLMESNGTANAVDNTAIWTWQLKNRDTDARFYLAENNNTRTRAVTDFSITVKTSAGNVKIPSMQLAGRQSRWVVTDYDVGNKTLLYSSAEIATYGLFDRPVIVFYTREGQTGEFAFKSQQNLTFNTYGAESNIASAPTNGTYSRFTYTQKKGATVVEFSNGVLAYFLDIPLAYNFFAPATTNDPNVTPDHQIFVLGPYLVRSASASGGKVAIIGDNANATTIEVYAGSNVDTITWNGKDLTTSKTPYGSLTANLAGTADRTIKLPALSSFKAAESSPETQPSYDDSNWVIANKTTTLSPVKPLTLPVLFSSDYKFYAGAKIYRGYFSGKTAASLNITVQGGAAAGWNAWLNGQPIGFQPGNASLTSTTALLSFKNITLKDTDNVVTVITDYTGHDQTSTGPAGAENPRGILGAQLLSANATKLSFSQWKIQGNAGADRNIDPVRGSLNEGGLYGERLGWHLPGFDTSGWESASPVSDGVTGAGIRWFTTSFSLDVDDDLDVPVGIELGAVKGTVARVMIFVNGYQYGKYVPHIGPQTRFPTPPGILNMRGENTLSVAMWAQTDAGAKLDTLRLFEYARYESGFGFGAIDGKALQPGWEDRTQFV</sequence>
<dbReference type="SMART" id="SM01029">
    <property type="entry name" value="BetaGal_dom2"/>
    <property type="match status" value="1"/>
</dbReference>
<dbReference type="Gene3D" id="3.20.20.80">
    <property type="entry name" value="Glycosidases"/>
    <property type="match status" value="1"/>
</dbReference>
<dbReference type="InterPro" id="IPR017853">
    <property type="entry name" value="GH"/>
</dbReference>
<dbReference type="Gene3D" id="2.60.120.260">
    <property type="entry name" value="Galactose-binding domain-like"/>
    <property type="match status" value="2"/>
</dbReference>
<dbReference type="Pfam" id="PF10435">
    <property type="entry name" value="BetaGal_dom2"/>
    <property type="match status" value="1"/>
</dbReference>
<dbReference type="PANTHER" id="PTHR23421">
    <property type="entry name" value="BETA-GALACTOSIDASE RELATED"/>
    <property type="match status" value="1"/>
</dbReference>
<evidence type="ECO:0000256" key="9">
    <source>
        <dbReference type="SAM" id="SignalP"/>
    </source>
</evidence>
<keyword evidence="5" id="KW-0378">Hydrolase</keyword>
<keyword evidence="4 9" id="KW-0732">Signal</keyword>
<reference evidence="11 13" key="1">
    <citation type="journal article" date="2018" name="BMC Genomics">
        <title>Comparative genomics of the wheat fungal pathogen Pyrenophora tritici-repentis reveals chromosomal variations and genome plasticity.</title>
        <authorList>
            <person name="Moolhuijzen P."/>
            <person name="See P.T."/>
            <person name="Hane J.K."/>
            <person name="Shi G."/>
            <person name="Liu Z."/>
            <person name="Oliver R.P."/>
            <person name="Moffat C.S."/>
        </authorList>
    </citation>
    <scope>NUCLEOTIDE SEQUENCE [LARGE SCALE GENOMIC DNA]</scope>
    <source>
        <strain evidence="11">M4</strain>
    </source>
</reference>
<keyword evidence="6" id="KW-0325">Glycoprotein</keyword>
<dbReference type="SUPFAM" id="SSF51011">
    <property type="entry name" value="Glycosyl hydrolase domain"/>
    <property type="match status" value="1"/>
</dbReference>
<name>A0A2W1CVT4_9PLEO</name>
<dbReference type="SUPFAM" id="SSF49785">
    <property type="entry name" value="Galactose-binding domain-like"/>
    <property type="match status" value="2"/>
</dbReference>
<evidence type="ECO:0000256" key="8">
    <source>
        <dbReference type="RuleBase" id="RU003679"/>
    </source>
</evidence>
<evidence type="ECO:0000313" key="12">
    <source>
        <dbReference type="EMBL" id="KAI1514735.1"/>
    </source>
</evidence>
<dbReference type="InterPro" id="IPR037110">
    <property type="entry name" value="Betagal_dom2_sf"/>
</dbReference>
<dbReference type="Pfam" id="PF01301">
    <property type="entry name" value="Glyco_hydro_35"/>
    <property type="match status" value="1"/>
</dbReference>
<dbReference type="Proteomes" id="UP000249757">
    <property type="component" value="Unassembled WGS sequence"/>
</dbReference>
<reference evidence="12" key="2">
    <citation type="submission" date="2021-05" db="EMBL/GenBank/DDBJ databases">
        <authorList>
            <person name="Moolhuijzen P.M."/>
            <person name="Moffat C.S."/>
        </authorList>
    </citation>
    <scope>NUCLEOTIDE SEQUENCE</scope>
    <source>
        <strain evidence="12">86-124</strain>
    </source>
</reference>
<evidence type="ECO:0000256" key="5">
    <source>
        <dbReference type="ARBA" id="ARBA00022801"/>
    </source>
</evidence>
<dbReference type="OrthoDB" id="1657402at2759"/>
<dbReference type="InterPro" id="IPR031330">
    <property type="entry name" value="Gly_Hdrlase_35_cat"/>
</dbReference>
<dbReference type="Proteomes" id="UP000245464">
    <property type="component" value="Chromosome 2"/>
</dbReference>
<accession>A0A2W1CVT4</accession>
<dbReference type="Gene3D" id="2.60.390.10">
    <property type="entry name" value="Beta-galactosidase, domain 3"/>
    <property type="match status" value="1"/>
</dbReference>
<feature type="domain" description="Beta-galactosidase" evidence="10">
    <location>
        <begin position="378"/>
        <end position="556"/>
    </location>
</feature>
<evidence type="ECO:0000256" key="6">
    <source>
        <dbReference type="ARBA" id="ARBA00023180"/>
    </source>
</evidence>
<dbReference type="InterPro" id="IPR018954">
    <property type="entry name" value="Betagal_dom2"/>
</dbReference>
<dbReference type="Pfam" id="PF13364">
    <property type="entry name" value="BetaGal_ABD2"/>
    <property type="match status" value="2"/>
</dbReference>
<dbReference type="PRINTS" id="PR00742">
    <property type="entry name" value="GLHYDRLASE35"/>
</dbReference>
<evidence type="ECO:0000313" key="14">
    <source>
        <dbReference type="Proteomes" id="UP000249757"/>
    </source>
</evidence>
<evidence type="ECO:0000259" key="10">
    <source>
        <dbReference type="SMART" id="SM01029"/>
    </source>
</evidence>
<evidence type="ECO:0000256" key="7">
    <source>
        <dbReference type="ARBA" id="ARBA00023295"/>
    </source>
</evidence>
<evidence type="ECO:0000313" key="11">
    <source>
        <dbReference type="EMBL" id="KAF7575523.1"/>
    </source>
</evidence>
<dbReference type="GO" id="GO:0004565">
    <property type="term" value="F:beta-galactosidase activity"/>
    <property type="evidence" value="ECO:0007669"/>
    <property type="project" value="UniProtKB-EC"/>
</dbReference>
<gene>
    <name evidence="12" type="ORF">Ptr86124_006058</name>
    <name evidence="11" type="ORF">PtrM4_071470</name>
</gene>
<dbReference type="SUPFAM" id="SSF51445">
    <property type="entry name" value="(Trans)glycosidases"/>
    <property type="match status" value="1"/>
</dbReference>
<reference evidence="12" key="3">
    <citation type="journal article" date="2022" name="bioRxiv">
        <title>A global pangenome for the wheat fungal pathogen Pyrenophora tritici-repentis and prediction of effector protein structural homology.</title>
        <authorList>
            <person name="Moolhuijzen P."/>
            <person name="See P.T."/>
            <person name="Shi G."/>
            <person name="Powell H.R."/>
            <person name="Cockram J."/>
            <person name="Jorgensen L.N."/>
            <person name="Benslimane H."/>
            <person name="Strelkov S.E."/>
            <person name="Turner J."/>
            <person name="Liu Z."/>
            <person name="Moffat C.S."/>
        </authorList>
    </citation>
    <scope>NUCLEOTIDE SEQUENCE</scope>
    <source>
        <strain evidence="12">86-124</strain>
    </source>
</reference>
<protein>
    <recommendedName>
        <fullName evidence="3">beta-galactosidase</fullName>
        <ecNumber evidence="3">3.2.1.23</ecNumber>
    </recommendedName>
</protein>
<dbReference type="EC" id="3.2.1.23" evidence="3"/>
<dbReference type="EMBL" id="NQIK02000002">
    <property type="protein sequence ID" value="KAF7575523.1"/>
    <property type="molecule type" value="Genomic_DNA"/>
</dbReference>
<dbReference type="EMBL" id="NRDI02000007">
    <property type="protein sequence ID" value="KAI1514735.1"/>
    <property type="molecule type" value="Genomic_DNA"/>
</dbReference>